<evidence type="ECO:0000256" key="2">
    <source>
        <dbReference type="ARBA" id="ARBA00022630"/>
    </source>
</evidence>
<keyword evidence="3" id="KW-0288">FMN</keyword>
<keyword evidence="2" id="KW-0285">Flavoprotein</keyword>
<keyword evidence="8" id="KW-1185">Reference proteome</keyword>
<gene>
    <name evidence="7" type="ORF">HYPSUDRAFT_1104101</name>
</gene>
<feature type="domain" description="Flavin reductase like" evidence="6">
    <location>
        <begin position="67"/>
        <end position="225"/>
    </location>
</feature>
<comment type="cofactor">
    <cofactor evidence="1">
        <name>FMN</name>
        <dbReference type="ChEBI" id="CHEBI:58210"/>
    </cofactor>
</comment>
<protein>
    <recommendedName>
        <fullName evidence="6">Flavin reductase like domain-containing protein</fullName>
    </recommendedName>
</protein>
<dbReference type="Pfam" id="PF01613">
    <property type="entry name" value="Flavin_Reduct"/>
    <property type="match status" value="1"/>
</dbReference>
<evidence type="ECO:0000259" key="6">
    <source>
        <dbReference type="SMART" id="SM00903"/>
    </source>
</evidence>
<dbReference type="Gene3D" id="2.30.110.10">
    <property type="entry name" value="Electron Transport, Fmn-binding Protein, Chain A"/>
    <property type="match status" value="1"/>
</dbReference>
<dbReference type="AlphaFoldDB" id="A0A0D2Q5D9"/>
<dbReference type="OMA" id="KSPNPNW"/>
<dbReference type="PANTHER" id="PTHR33798">
    <property type="entry name" value="FLAVOPROTEIN OXYGENASE"/>
    <property type="match status" value="1"/>
</dbReference>
<dbReference type="Proteomes" id="UP000054270">
    <property type="component" value="Unassembled WGS sequence"/>
</dbReference>
<proteinExistence type="inferred from homology"/>
<reference evidence="8" key="1">
    <citation type="submission" date="2014-04" db="EMBL/GenBank/DDBJ databases">
        <title>Evolutionary Origins and Diversification of the Mycorrhizal Mutualists.</title>
        <authorList>
            <consortium name="DOE Joint Genome Institute"/>
            <consortium name="Mycorrhizal Genomics Consortium"/>
            <person name="Kohler A."/>
            <person name="Kuo A."/>
            <person name="Nagy L.G."/>
            <person name="Floudas D."/>
            <person name="Copeland A."/>
            <person name="Barry K.W."/>
            <person name="Cichocki N."/>
            <person name="Veneault-Fourrey C."/>
            <person name="LaButti K."/>
            <person name="Lindquist E.A."/>
            <person name="Lipzen A."/>
            <person name="Lundell T."/>
            <person name="Morin E."/>
            <person name="Murat C."/>
            <person name="Riley R."/>
            <person name="Ohm R."/>
            <person name="Sun H."/>
            <person name="Tunlid A."/>
            <person name="Henrissat B."/>
            <person name="Grigoriev I.V."/>
            <person name="Hibbett D.S."/>
            <person name="Martin F."/>
        </authorList>
    </citation>
    <scope>NUCLEOTIDE SEQUENCE [LARGE SCALE GENOMIC DNA]</scope>
    <source>
        <strain evidence="8">FD-334 SS-4</strain>
    </source>
</reference>
<dbReference type="OrthoDB" id="298012at2759"/>
<dbReference type="InterPro" id="IPR002563">
    <property type="entry name" value="Flavin_Rdtase-like_dom"/>
</dbReference>
<sequence length="268" mass="28812">MSSAELPPFTPTEFTHTQPPNPEWTFGQSIDATPAGREWAAGEAAGWTVVDTTAEDAARCLYAIFVSGIVPRPVAFVSSISEDGVENLAPFSWFNQVAPNPPLISFSCLTSSQQEKDTSRNIKATKGFTVNIISEPWVEQANAASIDAPRGVSEWPITGLTRAPSIHVKAPRVKESAFSMECELYQALDIPHPTAGGTATVLVLGRVLAIHMRNDVVDPARGTVLPDKLRPVGRLGGVSYARVSGAYALARPAWKDLSEEEKTLARGE</sequence>
<evidence type="ECO:0000256" key="4">
    <source>
        <dbReference type="ARBA" id="ARBA00038054"/>
    </source>
</evidence>
<accession>A0A0D2Q5D9</accession>
<evidence type="ECO:0000313" key="8">
    <source>
        <dbReference type="Proteomes" id="UP000054270"/>
    </source>
</evidence>
<comment type="similarity">
    <text evidence="4">Belongs to the flavoredoxin family.</text>
</comment>
<evidence type="ECO:0000256" key="1">
    <source>
        <dbReference type="ARBA" id="ARBA00001917"/>
    </source>
</evidence>
<organism evidence="7 8">
    <name type="scientific">Hypholoma sublateritium (strain FD-334 SS-4)</name>
    <dbReference type="NCBI Taxonomy" id="945553"/>
    <lineage>
        <taxon>Eukaryota</taxon>
        <taxon>Fungi</taxon>
        <taxon>Dikarya</taxon>
        <taxon>Basidiomycota</taxon>
        <taxon>Agaricomycotina</taxon>
        <taxon>Agaricomycetes</taxon>
        <taxon>Agaricomycetidae</taxon>
        <taxon>Agaricales</taxon>
        <taxon>Agaricineae</taxon>
        <taxon>Strophariaceae</taxon>
        <taxon>Hypholoma</taxon>
    </lineage>
</organism>
<dbReference type="InterPro" id="IPR012349">
    <property type="entry name" value="Split_barrel_FMN-bd"/>
</dbReference>
<evidence type="ECO:0000313" key="7">
    <source>
        <dbReference type="EMBL" id="KJA26765.1"/>
    </source>
</evidence>
<evidence type="ECO:0000256" key="5">
    <source>
        <dbReference type="SAM" id="MobiDB-lite"/>
    </source>
</evidence>
<dbReference type="GO" id="GO:0010181">
    <property type="term" value="F:FMN binding"/>
    <property type="evidence" value="ECO:0007669"/>
    <property type="project" value="InterPro"/>
</dbReference>
<name>A0A0D2Q5D9_HYPSF</name>
<dbReference type="SUPFAM" id="SSF50475">
    <property type="entry name" value="FMN-binding split barrel"/>
    <property type="match status" value="1"/>
</dbReference>
<evidence type="ECO:0000256" key="3">
    <source>
        <dbReference type="ARBA" id="ARBA00022643"/>
    </source>
</evidence>
<feature type="region of interest" description="Disordered" evidence="5">
    <location>
        <begin position="1"/>
        <end position="23"/>
    </location>
</feature>
<dbReference type="PANTHER" id="PTHR33798:SF5">
    <property type="entry name" value="FLAVIN REDUCTASE LIKE DOMAIN-CONTAINING PROTEIN"/>
    <property type="match status" value="1"/>
</dbReference>
<dbReference type="EMBL" id="KN817526">
    <property type="protein sequence ID" value="KJA26765.1"/>
    <property type="molecule type" value="Genomic_DNA"/>
</dbReference>
<dbReference type="SMART" id="SM00903">
    <property type="entry name" value="Flavin_Reduct"/>
    <property type="match status" value="1"/>
</dbReference>